<dbReference type="GO" id="GO:0004252">
    <property type="term" value="F:serine-type endopeptidase activity"/>
    <property type="evidence" value="ECO:0007669"/>
    <property type="project" value="InterPro"/>
</dbReference>
<evidence type="ECO:0000313" key="7">
    <source>
        <dbReference type="EMBL" id="SKB28377.1"/>
    </source>
</evidence>
<dbReference type="Pfam" id="PF00574">
    <property type="entry name" value="CLP_protease"/>
    <property type="match status" value="1"/>
</dbReference>
<accession>A0A1T5A0S5</accession>
<protein>
    <recommendedName>
        <fullName evidence="6">ATP-dependent Clp protease proteolytic subunit</fullName>
    </recommendedName>
</protein>
<dbReference type="GO" id="GO:0006515">
    <property type="term" value="P:protein quality control for misfolded or incompletely synthesized proteins"/>
    <property type="evidence" value="ECO:0007669"/>
    <property type="project" value="TreeGrafter"/>
</dbReference>
<dbReference type="InterPro" id="IPR001907">
    <property type="entry name" value="ClpP"/>
</dbReference>
<name>A0A1T5A0S5_9FIRM</name>
<dbReference type="PANTHER" id="PTHR10381:SF70">
    <property type="entry name" value="ATP-DEPENDENT CLP PROTEASE PROTEOLYTIC SUBUNIT"/>
    <property type="match status" value="1"/>
</dbReference>
<keyword evidence="3 7" id="KW-0645">Protease</keyword>
<dbReference type="CDD" id="cd07016">
    <property type="entry name" value="S14_ClpP_1"/>
    <property type="match status" value="1"/>
</dbReference>
<organism evidence="7 8">
    <name type="scientific">Acetoanaerobium noterae</name>
    <dbReference type="NCBI Taxonomy" id="745369"/>
    <lineage>
        <taxon>Bacteria</taxon>
        <taxon>Bacillati</taxon>
        <taxon>Bacillota</taxon>
        <taxon>Clostridia</taxon>
        <taxon>Peptostreptococcales</taxon>
        <taxon>Filifactoraceae</taxon>
        <taxon>Acetoanaerobium</taxon>
    </lineage>
</organism>
<keyword evidence="5" id="KW-0720">Serine protease</keyword>
<gene>
    <name evidence="7" type="ORF">SAMN02745120_0606</name>
</gene>
<keyword evidence="2" id="KW-0963">Cytoplasm</keyword>
<evidence type="ECO:0000256" key="5">
    <source>
        <dbReference type="ARBA" id="ARBA00022825"/>
    </source>
</evidence>
<dbReference type="RefSeq" id="WP_079588570.1">
    <property type="nucleotide sequence ID" value="NZ_FUYN01000001.1"/>
</dbReference>
<reference evidence="8" key="1">
    <citation type="submission" date="2017-02" db="EMBL/GenBank/DDBJ databases">
        <authorList>
            <person name="Varghese N."/>
            <person name="Submissions S."/>
        </authorList>
    </citation>
    <scope>NUCLEOTIDE SEQUENCE [LARGE SCALE GENOMIC DNA]</scope>
    <source>
        <strain evidence="8">ATCC 35199</strain>
    </source>
</reference>
<dbReference type="PANTHER" id="PTHR10381">
    <property type="entry name" value="ATP-DEPENDENT CLP PROTEASE PROTEOLYTIC SUBUNIT"/>
    <property type="match status" value="1"/>
</dbReference>
<evidence type="ECO:0000256" key="4">
    <source>
        <dbReference type="ARBA" id="ARBA00022801"/>
    </source>
</evidence>
<evidence type="ECO:0000256" key="1">
    <source>
        <dbReference type="ARBA" id="ARBA00007039"/>
    </source>
</evidence>
<dbReference type="AlphaFoldDB" id="A0A1T5A0S5"/>
<sequence>MPRPNIQKINPKCEAVKTDETAKLYLYGNITRNSWWDEEAITSSSVKEQLANLSDVKKLEVHINSGGGDVFESIAILNLLKQHPASINIYIDGLAASGASVIAMAGENIIMPKTAMMMIHKAWTFAMGNADELRKTAEDMDKMDSAVLEAYKEKFTGDEEDLKTLVKNETWLTAQECFELGLCSELFEEEKPEEDIKTADEIKNSILEKMRVNAQARKVDKTNNILNKFKREEI</sequence>
<dbReference type="EMBL" id="FUYN01000001">
    <property type="protein sequence ID" value="SKB28377.1"/>
    <property type="molecule type" value="Genomic_DNA"/>
</dbReference>
<proteinExistence type="inferred from homology"/>
<dbReference type="NCBIfam" id="NF045542">
    <property type="entry name" value="Clp_rel_HeadMat"/>
    <property type="match status" value="1"/>
</dbReference>
<keyword evidence="4" id="KW-0378">Hydrolase</keyword>
<keyword evidence="8" id="KW-1185">Reference proteome</keyword>
<dbReference type="InterPro" id="IPR023562">
    <property type="entry name" value="ClpP/TepA"/>
</dbReference>
<evidence type="ECO:0000256" key="3">
    <source>
        <dbReference type="ARBA" id="ARBA00022670"/>
    </source>
</evidence>
<dbReference type="GO" id="GO:0009368">
    <property type="term" value="C:endopeptidase Clp complex"/>
    <property type="evidence" value="ECO:0007669"/>
    <property type="project" value="TreeGrafter"/>
</dbReference>
<dbReference type="OrthoDB" id="9806592at2"/>
<dbReference type="GO" id="GO:0051117">
    <property type="term" value="F:ATPase binding"/>
    <property type="evidence" value="ECO:0007669"/>
    <property type="project" value="TreeGrafter"/>
</dbReference>
<evidence type="ECO:0000313" key="8">
    <source>
        <dbReference type="Proteomes" id="UP000243406"/>
    </source>
</evidence>
<evidence type="ECO:0000256" key="2">
    <source>
        <dbReference type="ARBA" id="ARBA00022490"/>
    </source>
</evidence>
<comment type="similarity">
    <text evidence="1 6">Belongs to the peptidase S14 family.</text>
</comment>
<dbReference type="PRINTS" id="PR00127">
    <property type="entry name" value="CLPPROTEASEP"/>
</dbReference>
<dbReference type="SUPFAM" id="SSF52096">
    <property type="entry name" value="ClpP/crotonase"/>
    <property type="match status" value="1"/>
</dbReference>
<dbReference type="GO" id="GO:0004176">
    <property type="term" value="F:ATP-dependent peptidase activity"/>
    <property type="evidence" value="ECO:0007669"/>
    <property type="project" value="InterPro"/>
</dbReference>
<evidence type="ECO:0000256" key="6">
    <source>
        <dbReference type="RuleBase" id="RU003567"/>
    </source>
</evidence>
<dbReference type="InterPro" id="IPR029045">
    <property type="entry name" value="ClpP/crotonase-like_dom_sf"/>
</dbReference>
<dbReference type="Gene3D" id="3.90.226.10">
    <property type="entry name" value="2-enoyl-CoA Hydratase, Chain A, domain 1"/>
    <property type="match status" value="1"/>
</dbReference>
<dbReference type="Proteomes" id="UP000243406">
    <property type="component" value="Unassembled WGS sequence"/>
</dbReference>